<protein>
    <recommendedName>
        <fullName evidence="3">AbiV family abortive infection protein</fullName>
    </recommendedName>
</protein>
<dbReference type="KEGG" id="cprt:FIC82_020390"/>
<reference evidence="1 2" key="1">
    <citation type="journal article" date="2022" name="Int. J. Syst. Evol. Microbiol.">
        <title>Cellulosimicrobium protaetiae sp. nov., isolated from the gut of the larva of Protaetia brevitarsis seulensis.</title>
        <authorList>
            <person name="Le Han H."/>
            <person name="Nguyen T.T.H."/>
            <person name="Li Z."/>
            <person name="Shin N.R."/>
            <person name="Kim S.G."/>
        </authorList>
    </citation>
    <scope>NUCLEOTIDE SEQUENCE [LARGE SCALE GENOMIC DNA]</scope>
    <source>
        <strain evidence="1 2">BI34</strain>
    </source>
</reference>
<organism evidence="1 2">
    <name type="scientific">Cellulosimicrobium protaetiae</name>
    <dbReference type="NCBI Taxonomy" id="2587808"/>
    <lineage>
        <taxon>Bacteria</taxon>
        <taxon>Bacillati</taxon>
        <taxon>Actinomycetota</taxon>
        <taxon>Actinomycetes</taxon>
        <taxon>Micrococcales</taxon>
        <taxon>Promicromonosporaceae</taxon>
        <taxon>Cellulosimicrobium</taxon>
    </lineage>
</organism>
<dbReference type="AlphaFoldDB" id="A0A6M5UMX0"/>
<proteinExistence type="predicted"/>
<dbReference type="RefSeq" id="WP_154800688.1">
    <property type="nucleotide sequence ID" value="NZ_CP052758.1"/>
</dbReference>
<evidence type="ECO:0000313" key="2">
    <source>
        <dbReference type="Proteomes" id="UP000451354"/>
    </source>
</evidence>
<evidence type="ECO:0000313" key="1">
    <source>
        <dbReference type="EMBL" id="QJW38745.1"/>
    </source>
</evidence>
<gene>
    <name evidence="1" type="ORF">FIC82_020390</name>
</gene>
<keyword evidence="1" id="KW-0614">Plasmid</keyword>
<keyword evidence="2" id="KW-1185">Reference proteome</keyword>
<dbReference type="EMBL" id="CP052758">
    <property type="protein sequence ID" value="QJW38745.1"/>
    <property type="molecule type" value="Genomic_DNA"/>
</dbReference>
<accession>A0A6M5UMX0</accession>
<sequence>MTPKPDALTQQQGFALLFEQESARQLLAHGVHTLQEALYFSRDKDAVLTTLSIGVEKMLKVALGLRALDDAGAWPTKNEMSQSWGHKIDAMDAELRNYLRTWTAAEGKSYVSTLVAAVDDDPVWPLLSRTLDAYGRSGRFYYLDTLGSQPQEWESPSDMWDEAERACIEHHADLSAREREVVGTGPIDALDEYLRVVHGRLADSVVGWWHMIVRAGMHGAFGPHGKAFGFETEPRNAFPPVTSPRII</sequence>
<evidence type="ECO:0008006" key="3">
    <source>
        <dbReference type="Google" id="ProtNLM"/>
    </source>
</evidence>
<dbReference type="Proteomes" id="UP000451354">
    <property type="component" value="Plasmid pCPRO01"/>
</dbReference>
<dbReference type="OrthoDB" id="3265421at2"/>
<name>A0A6M5UMX0_9MICO</name>
<geneLocation type="plasmid" evidence="1 2">
    <name>pCPRO01</name>
</geneLocation>